<evidence type="ECO:0000313" key="1">
    <source>
        <dbReference type="EMBL" id="APL93465.1"/>
    </source>
</evidence>
<name>A0A1L5BKN3_SPHIB</name>
<dbReference type="InterPro" id="IPR036768">
    <property type="entry name" value="PolIII_chi_sf"/>
</dbReference>
<dbReference type="KEGG" id="sinb:SIDU_02385"/>
<organism evidence="1 2">
    <name type="scientific">Sphingobium indicum (strain DSM 16412 / CCM 7286 / MTCC 6364 / B90A)</name>
    <dbReference type="NCBI Taxonomy" id="861109"/>
    <lineage>
        <taxon>Bacteria</taxon>
        <taxon>Pseudomonadati</taxon>
        <taxon>Pseudomonadota</taxon>
        <taxon>Alphaproteobacteria</taxon>
        <taxon>Sphingomonadales</taxon>
        <taxon>Sphingomonadaceae</taxon>
        <taxon>Sphingobium</taxon>
    </lineage>
</organism>
<proteinExistence type="predicted"/>
<dbReference type="SUPFAM" id="SSF102400">
    <property type="entry name" value="DNA polymerase III chi subunit"/>
    <property type="match status" value="1"/>
</dbReference>
<evidence type="ECO:0000313" key="2">
    <source>
        <dbReference type="Proteomes" id="UP000004550"/>
    </source>
</evidence>
<dbReference type="Pfam" id="PF04364">
    <property type="entry name" value="DNA_pol3_chi"/>
    <property type="match status" value="1"/>
</dbReference>
<dbReference type="InterPro" id="IPR007459">
    <property type="entry name" value="DNA_pol3_chi"/>
</dbReference>
<sequence length="149" mass="16621">MQVDFYQLSRDPVEQVLPAIAGRILDMGARLLVVAREPERLERISAGLWAGPPESFLAHGRAGDDAESVQPVLLAQHCPAADLVANGARHVALADGLWREEALGFERAFYFFDAETIDGARASWRELAKREGVTPRFWRQEGRKWVQGP</sequence>
<dbReference type="GO" id="GO:0006260">
    <property type="term" value="P:DNA replication"/>
    <property type="evidence" value="ECO:0007669"/>
    <property type="project" value="InterPro"/>
</dbReference>
<dbReference type="PANTHER" id="PTHR38767:SF1">
    <property type="entry name" value="DNA POLYMERASE III SUBUNIT CHI"/>
    <property type="match status" value="1"/>
</dbReference>
<dbReference type="GO" id="GO:0032298">
    <property type="term" value="P:positive regulation of DNA-templated DNA replication initiation"/>
    <property type="evidence" value="ECO:0007669"/>
    <property type="project" value="TreeGrafter"/>
</dbReference>
<dbReference type="Gene3D" id="3.40.50.10110">
    <property type="entry name" value="DNA polymerase III subunit chi"/>
    <property type="match status" value="1"/>
</dbReference>
<dbReference type="Proteomes" id="UP000004550">
    <property type="component" value="Chromosome"/>
</dbReference>
<dbReference type="AlphaFoldDB" id="A0A1L5BKN3"/>
<dbReference type="GO" id="GO:0003677">
    <property type="term" value="F:DNA binding"/>
    <property type="evidence" value="ECO:0007669"/>
    <property type="project" value="InterPro"/>
</dbReference>
<dbReference type="GO" id="GO:0003887">
    <property type="term" value="F:DNA-directed DNA polymerase activity"/>
    <property type="evidence" value="ECO:0007669"/>
    <property type="project" value="InterPro"/>
</dbReference>
<dbReference type="PANTHER" id="PTHR38767">
    <property type="entry name" value="DNA POLYMERASE III SUBUNIT CHI"/>
    <property type="match status" value="1"/>
</dbReference>
<reference evidence="1 2" key="1">
    <citation type="journal article" date="2012" name="J. Bacteriol.">
        <title>Genome sequence of Sphingobium indicum B90A, a hexachlorocyclohexane-degrading bacterium.</title>
        <authorList>
            <person name="Anand S."/>
            <person name="Sangwan N."/>
            <person name="Lata P."/>
            <person name="Kaur J."/>
            <person name="Dua A."/>
            <person name="Singh A.K."/>
            <person name="Verma M."/>
            <person name="Kaur J."/>
            <person name="Khurana J.P."/>
            <person name="Khurana P."/>
            <person name="Mathur S."/>
            <person name="Lal R."/>
        </authorList>
    </citation>
    <scope>NUCLEOTIDE SEQUENCE [LARGE SCALE GENOMIC DNA]</scope>
    <source>
        <strain evidence="2">DSM 16412 / CCM 7286 / MTCC 6364 / B90A</strain>
    </source>
</reference>
<protein>
    <submittedName>
        <fullName evidence="1">DNA polymerase III subunit chi</fullName>
    </submittedName>
</protein>
<accession>A0A1L5BKN3</accession>
<dbReference type="RefSeq" id="WP_007684131.1">
    <property type="nucleotide sequence ID" value="NZ_CP013070.1"/>
</dbReference>
<dbReference type="EMBL" id="CP013070">
    <property type="protein sequence ID" value="APL93465.1"/>
    <property type="molecule type" value="Genomic_DNA"/>
</dbReference>
<gene>
    <name evidence="1" type="ORF">SIDU_02385</name>
</gene>